<keyword evidence="1" id="KW-0732">Signal</keyword>
<comment type="caution">
    <text evidence="3">The sequence shown here is derived from an EMBL/GenBank/DDBJ whole genome shotgun (WGS) entry which is preliminary data.</text>
</comment>
<organism evidence="3 5">
    <name type="scientific">Klebsiella michiganensis</name>
    <dbReference type="NCBI Taxonomy" id="1134687"/>
    <lineage>
        <taxon>Bacteria</taxon>
        <taxon>Pseudomonadati</taxon>
        <taxon>Pseudomonadota</taxon>
        <taxon>Gammaproteobacteria</taxon>
        <taxon>Enterobacterales</taxon>
        <taxon>Enterobacteriaceae</taxon>
        <taxon>Klebsiella/Raoultella group</taxon>
        <taxon>Klebsiella</taxon>
    </lineage>
</organism>
<dbReference type="Proteomes" id="UP000036305">
    <property type="component" value="Unassembled WGS sequence"/>
</dbReference>
<keyword evidence="4" id="KW-1185">Reference proteome</keyword>
<gene>
    <name evidence="3" type="ORF">N5C89_31270</name>
    <name evidence="2" type="ORF">SK91_02251</name>
</gene>
<evidence type="ECO:0000313" key="3">
    <source>
        <dbReference type="EMBL" id="MDH0967322.1"/>
    </source>
</evidence>
<feature type="signal peptide" evidence="1">
    <location>
        <begin position="1"/>
        <end position="20"/>
    </location>
</feature>
<accession>A0AAJ1NX24</accession>
<dbReference type="EMBL" id="LEUS01000013">
    <property type="protein sequence ID" value="KLY37483.1"/>
    <property type="molecule type" value="Genomic_DNA"/>
</dbReference>
<evidence type="ECO:0000313" key="5">
    <source>
        <dbReference type="Proteomes" id="UP001159937"/>
    </source>
</evidence>
<proteinExistence type="predicted"/>
<dbReference type="Proteomes" id="UP001159937">
    <property type="component" value="Unassembled WGS sequence"/>
</dbReference>
<sequence length="248" mass="28573">MNFKNLGLLLFLVISLPTYAASNLQRSCGVLINSGGDTFLFYNKNGVKEFETKKKGKRLMSKKYSCACMSYKSESEEYIRGITKIEFVKEKNCSGQKEIGKIYVSEVDSTGQGMPPANIDGDKSNKLYLGYNYAPRLENKFFFYKGDVTTIYTFEKYGVSFAKFGVCSLDGKAMKCRRYYESGIEKGRLSEEINYVYVKGNYIEDGVHVIYDQNGDVAFIEIKNRDYKKDKVLFDRYPERTKRSFYFS</sequence>
<evidence type="ECO:0000256" key="1">
    <source>
        <dbReference type="SAM" id="SignalP"/>
    </source>
</evidence>
<evidence type="ECO:0000313" key="2">
    <source>
        <dbReference type="EMBL" id="KLY37483.1"/>
    </source>
</evidence>
<reference evidence="3" key="2">
    <citation type="submission" date="2022-09" db="EMBL/GenBank/DDBJ databases">
        <title>Intensive care unit water sources are persistently colonized with multi-drug resistant bacteria and are the site of extensive horizontal gene transfer of antibiotic resistance genes.</title>
        <authorList>
            <person name="Diorio-Toth L."/>
        </authorList>
    </citation>
    <scope>NUCLEOTIDE SEQUENCE</scope>
    <source>
        <strain evidence="3">GD03918</strain>
    </source>
</reference>
<dbReference type="EMBL" id="JAOCBF010000091">
    <property type="protein sequence ID" value="MDH0967322.1"/>
    <property type="molecule type" value="Genomic_DNA"/>
</dbReference>
<feature type="chain" id="PRO_5042518330" evidence="1">
    <location>
        <begin position="21"/>
        <end position="248"/>
    </location>
</feature>
<dbReference type="RefSeq" id="WP_047723683.1">
    <property type="nucleotide sequence ID" value="NZ_CP044109.1"/>
</dbReference>
<protein>
    <submittedName>
        <fullName evidence="3">Uncharacterized protein</fullName>
    </submittedName>
</protein>
<name>A0AAJ1NX24_9ENTR</name>
<dbReference type="AlphaFoldDB" id="A0AAJ1NX24"/>
<reference evidence="2 4" key="1">
    <citation type="submission" date="2015-06" db="EMBL/GenBank/DDBJ databases">
        <title>The Genome Sequence of None.</title>
        <authorList>
            <consortium name="The Broad Institute Genomics Platform"/>
            <consortium name="The Broad Institute Genome Sequencing Center for Infectious Disease"/>
            <person name="Earl A.M."/>
            <person name="Onderdonk A.B."/>
            <person name="Kirby J."/>
            <person name="Ferraro M.J."/>
            <person name="Huang S."/>
            <person name="Spencer M."/>
            <person name="Fodor A."/>
            <person name="Hooper D."/>
            <person name="Dekker J."/>
            <person name="O'Brien T."/>
            <person name="Quan V."/>
            <person name="Gombosev A."/>
            <person name="Delaney M."/>
            <person name="DuBois A."/>
            <person name="Ernst C."/>
            <person name="Kim D.S."/>
            <person name="Rossman W."/>
            <person name="Gohs F."/>
            <person name="Petruso H."/>
            <person name="Nozar T."/>
            <person name="Mougeot F."/>
            <person name="Manson-McGuire A."/>
            <person name="Young S."/>
            <person name="Abouelleil A."/>
            <person name="Cao P."/>
            <person name="Chapman S.B."/>
            <person name="Griggs A."/>
            <person name="Priest M."/>
            <person name="Shea T."/>
            <person name="Wortman I."/>
            <person name="Wortman J.R."/>
            <person name="Nusbaum C."/>
            <person name="Birren B."/>
        </authorList>
    </citation>
    <scope>NUCLEOTIDE SEQUENCE [LARGE SCALE GENOMIC DNA]</scope>
    <source>
        <strain evidence="2 4">MGH87</strain>
    </source>
</reference>
<evidence type="ECO:0000313" key="4">
    <source>
        <dbReference type="Proteomes" id="UP000036305"/>
    </source>
</evidence>